<proteinExistence type="predicted"/>
<feature type="compositionally biased region" description="Polar residues" evidence="1">
    <location>
        <begin position="23"/>
        <end position="32"/>
    </location>
</feature>
<dbReference type="KEGG" id="kco:BWI95_17855"/>
<evidence type="ECO:0008006" key="4">
    <source>
        <dbReference type="Google" id="ProtNLM"/>
    </source>
</evidence>
<dbReference type="Proteomes" id="UP000187148">
    <property type="component" value="Chromosome"/>
</dbReference>
<organism evidence="2 3">
    <name type="scientific">Kosakonia cowanii JCM 10956 = DSM 18146</name>
    <dbReference type="NCBI Taxonomy" id="1300165"/>
    <lineage>
        <taxon>Bacteria</taxon>
        <taxon>Pseudomonadati</taxon>
        <taxon>Pseudomonadota</taxon>
        <taxon>Gammaproteobacteria</taxon>
        <taxon>Enterobacterales</taxon>
        <taxon>Enterobacteriaceae</taxon>
        <taxon>Kosakonia</taxon>
    </lineage>
</organism>
<reference evidence="2 3" key="1">
    <citation type="submission" date="2017-01" db="EMBL/GenBank/DDBJ databases">
        <authorList>
            <person name="Cao J.-M."/>
        </authorList>
    </citation>
    <scope>NUCLEOTIDE SEQUENCE [LARGE SCALE GENOMIC DNA]</scope>
    <source>
        <strain evidence="2 3">888-76</strain>
    </source>
</reference>
<feature type="compositionally biased region" description="Basic and acidic residues" evidence="1">
    <location>
        <begin position="34"/>
        <end position="46"/>
    </location>
</feature>
<dbReference type="InterPro" id="IPR049757">
    <property type="entry name" value="T3SS_HrpP-like_C"/>
</dbReference>
<dbReference type="CDD" id="cd17468">
    <property type="entry name" value="T3SS_HrpP_C"/>
    <property type="match status" value="1"/>
</dbReference>
<sequence>MTALPHTQQNNPAPPARPEVQRRSPQTASSDAANPERKSRAEPFREESSLFDALLLPTSDVAQPLITPWEGPASFGPQLSHEHEPPASPARAWQQLEPPLCAMVEKQPADPVSMTLLLPLLGEVDARVSPFAAGWDISLRFAPAAMNMMAAHQERCRESLRRRMACAVRLRFEQRGGRE</sequence>
<accession>A0A807LNE5</accession>
<dbReference type="EMBL" id="CP019445">
    <property type="protein sequence ID" value="APZ06772.1"/>
    <property type="molecule type" value="Genomic_DNA"/>
</dbReference>
<dbReference type="RefSeq" id="WP_076769953.1">
    <property type="nucleotide sequence ID" value="NZ_CP019445.1"/>
</dbReference>
<evidence type="ECO:0000256" key="1">
    <source>
        <dbReference type="SAM" id="MobiDB-lite"/>
    </source>
</evidence>
<evidence type="ECO:0000313" key="2">
    <source>
        <dbReference type="EMBL" id="APZ06772.1"/>
    </source>
</evidence>
<name>A0A807LNE5_9ENTR</name>
<dbReference type="AlphaFoldDB" id="A0A807LNE5"/>
<feature type="region of interest" description="Disordered" evidence="1">
    <location>
        <begin position="66"/>
        <end position="86"/>
    </location>
</feature>
<feature type="compositionally biased region" description="Polar residues" evidence="1">
    <location>
        <begin position="1"/>
        <end position="11"/>
    </location>
</feature>
<keyword evidence="3" id="KW-1185">Reference proteome</keyword>
<feature type="region of interest" description="Disordered" evidence="1">
    <location>
        <begin position="1"/>
        <end position="46"/>
    </location>
</feature>
<gene>
    <name evidence="2" type="ORF">BWI95_17855</name>
</gene>
<protein>
    <recommendedName>
        <fullName evidence="4">Type III secretion protein</fullName>
    </recommendedName>
</protein>
<evidence type="ECO:0000313" key="3">
    <source>
        <dbReference type="Proteomes" id="UP000187148"/>
    </source>
</evidence>